<proteinExistence type="predicted"/>
<sequence>MKFNLLYIVALFVTFVASAAVSGLGDDEFLLSNKDMSGFDDFTLADLPVATGDEGTSASDIEDTSASELEDTSAYDLEGTSAYDLEENDLFARQARCHRRCGQDSDCCPRWVCVLHVCMGPNH</sequence>
<dbReference type="VEuPathDB" id="FungiDB:BO70DRAFT_381944"/>
<dbReference type="Proteomes" id="UP000247233">
    <property type="component" value="Unassembled WGS sequence"/>
</dbReference>
<keyword evidence="4" id="KW-1185">Reference proteome</keyword>
<evidence type="ECO:0000313" key="4">
    <source>
        <dbReference type="Proteomes" id="UP000247233"/>
    </source>
</evidence>
<feature type="signal peptide" evidence="2">
    <location>
        <begin position="1"/>
        <end position="19"/>
    </location>
</feature>
<dbReference type="EMBL" id="MSFL01000027">
    <property type="protein sequence ID" value="PWY71606.1"/>
    <property type="molecule type" value="Genomic_DNA"/>
</dbReference>
<feature type="chain" id="PRO_5016429150" evidence="2">
    <location>
        <begin position="20"/>
        <end position="123"/>
    </location>
</feature>
<gene>
    <name evidence="3" type="ORF">BO70DRAFT_381944</name>
</gene>
<protein>
    <submittedName>
        <fullName evidence="3">Uncharacterized protein</fullName>
    </submittedName>
</protein>
<evidence type="ECO:0000313" key="3">
    <source>
        <dbReference type="EMBL" id="PWY71606.1"/>
    </source>
</evidence>
<feature type="region of interest" description="Disordered" evidence="1">
    <location>
        <begin position="51"/>
        <end position="71"/>
    </location>
</feature>
<comment type="caution">
    <text evidence="3">The sequence shown here is derived from an EMBL/GenBank/DDBJ whole genome shotgun (WGS) entry which is preliminary data.</text>
</comment>
<reference evidence="3 4" key="1">
    <citation type="submission" date="2016-12" db="EMBL/GenBank/DDBJ databases">
        <title>The genomes of Aspergillus section Nigri reveals drivers in fungal speciation.</title>
        <authorList>
            <consortium name="DOE Joint Genome Institute"/>
            <person name="Vesth T.C."/>
            <person name="Nybo J."/>
            <person name="Theobald S."/>
            <person name="Brandl J."/>
            <person name="Frisvad J.C."/>
            <person name="Nielsen K.F."/>
            <person name="Lyhne E.K."/>
            <person name="Kogle M.E."/>
            <person name="Kuo A."/>
            <person name="Riley R."/>
            <person name="Clum A."/>
            <person name="Nolan M."/>
            <person name="Lipzen A."/>
            <person name="Salamov A."/>
            <person name="Henrissat B."/>
            <person name="Wiebenga A."/>
            <person name="De Vries R.P."/>
            <person name="Grigoriev I.V."/>
            <person name="Mortensen U.H."/>
            <person name="Andersen M.R."/>
            <person name="Baker S.E."/>
        </authorList>
    </citation>
    <scope>NUCLEOTIDE SEQUENCE [LARGE SCALE GENOMIC DNA]</scope>
    <source>
        <strain evidence="3 4">CBS 117.55</strain>
    </source>
</reference>
<name>A0A317VBK7_9EURO</name>
<feature type="compositionally biased region" description="Acidic residues" evidence="1">
    <location>
        <begin position="60"/>
        <end position="71"/>
    </location>
</feature>
<keyword evidence="2" id="KW-0732">Signal</keyword>
<dbReference type="AlphaFoldDB" id="A0A317VBK7"/>
<accession>A0A317VBK7</accession>
<evidence type="ECO:0000256" key="1">
    <source>
        <dbReference type="SAM" id="MobiDB-lite"/>
    </source>
</evidence>
<evidence type="ECO:0000256" key="2">
    <source>
        <dbReference type="SAM" id="SignalP"/>
    </source>
</evidence>
<dbReference type="GeneID" id="37067742"/>
<dbReference type="RefSeq" id="XP_025396198.1">
    <property type="nucleotide sequence ID" value="XM_025545505.1"/>
</dbReference>
<organism evidence="3 4">
    <name type="scientific">Aspergillus heteromorphus CBS 117.55</name>
    <dbReference type="NCBI Taxonomy" id="1448321"/>
    <lineage>
        <taxon>Eukaryota</taxon>
        <taxon>Fungi</taxon>
        <taxon>Dikarya</taxon>
        <taxon>Ascomycota</taxon>
        <taxon>Pezizomycotina</taxon>
        <taxon>Eurotiomycetes</taxon>
        <taxon>Eurotiomycetidae</taxon>
        <taxon>Eurotiales</taxon>
        <taxon>Aspergillaceae</taxon>
        <taxon>Aspergillus</taxon>
        <taxon>Aspergillus subgen. Circumdati</taxon>
    </lineage>
</organism>